<dbReference type="Gramene" id="KQL05799">
    <property type="protein sequence ID" value="KQL05799"/>
    <property type="gene ID" value="SETIT_003775mg"/>
</dbReference>
<dbReference type="AlphaFoldDB" id="K3XPF1"/>
<accession>K3XPF1</accession>
<reference evidence="3" key="1">
    <citation type="journal article" date="2012" name="Nat. Biotechnol.">
        <title>Reference genome sequence of the model plant Setaria.</title>
        <authorList>
            <person name="Bennetzen J.L."/>
            <person name="Schmutz J."/>
            <person name="Wang H."/>
            <person name="Percifield R."/>
            <person name="Hawkins J."/>
            <person name="Pontaroli A.C."/>
            <person name="Estep M."/>
            <person name="Feng L."/>
            <person name="Vaughn J.N."/>
            <person name="Grimwood J."/>
            <person name="Jenkins J."/>
            <person name="Barry K."/>
            <person name="Lindquist E."/>
            <person name="Hellsten U."/>
            <person name="Deshpande S."/>
            <person name="Wang X."/>
            <person name="Wu X."/>
            <person name="Mitros T."/>
            <person name="Triplett J."/>
            <person name="Yang X."/>
            <person name="Ye C.Y."/>
            <person name="Mauro-Herrera M."/>
            <person name="Wang L."/>
            <person name="Li P."/>
            <person name="Sharma M."/>
            <person name="Sharma R."/>
            <person name="Ronald P.C."/>
            <person name="Panaud O."/>
            <person name="Kellogg E.A."/>
            <person name="Brutnell T.P."/>
            <person name="Doust A.N."/>
            <person name="Tuskan G.A."/>
            <person name="Rokhsar D."/>
            <person name="Devos K.M."/>
        </authorList>
    </citation>
    <scope>NUCLEOTIDE SEQUENCE [LARGE SCALE GENOMIC DNA]</scope>
    <source>
        <strain evidence="3">cv. Yugu1</strain>
    </source>
</reference>
<sequence>MYTHYSRPLDAPRDFNEMPVRYTMLWNSLRLRLLGQHARTAEANAALGTGASARATTPGRLAMVTAVLLARSAVHPQVPGRGRKRSNSLGLTACSSGGRCGRDFGRAVAGAGNDPRVQRSVRSWPPKQLAGAGGQGRKATSKRSSALERCHSATATNSPRFLLLNCLPLFFDQKLVSFVYLLTASCASPLRLVHKLAIRN</sequence>
<dbReference type="InParanoid" id="K3XPF1"/>
<name>K3XPF1_SETIT</name>
<evidence type="ECO:0000313" key="2">
    <source>
        <dbReference type="EnsemblPlants" id="KQL05799"/>
    </source>
</evidence>
<dbReference type="HOGENOM" id="CLU_1368264_0_0_1"/>
<reference evidence="2" key="2">
    <citation type="submission" date="2018-08" db="UniProtKB">
        <authorList>
            <consortium name="EnsemblPlants"/>
        </authorList>
    </citation>
    <scope>IDENTIFICATION</scope>
    <source>
        <strain evidence="2">Yugu1</strain>
    </source>
</reference>
<dbReference type="Proteomes" id="UP000004995">
    <property type="component" value="Unassembled WGS sequence"/>
</dbReference>
<evidence type="ECO:0000256" key="1">
    <source>
        <dbReference type="SAM" id="MobiDB-lite"/>
    </source>
</evidence>
<keyword evidence="3" id="KW-1185">Reference proteome</keyword>
<dbReference type="EMBL" id="AGNK02003170">
    <property type="status" value="NOT_ANNOTATED_CDS"/>
    <property type="molecule type" value="Genomic_DNA"/>
</dbReference>
<evidence type="ECO:0000313" key="3">
    <source>
        <dbReference type="Proteomes" id="UP000004995"/>
    </source>
</evidence>
<feature type="region of interest" description="Disordered" evidence="1">
    <location>
        <begin position="111"/>
        <end position="145"/>
    </location>
</feature>
<dbReference type="EnsemblPlants" id="KQL05799">
    <property type="protein sequence ID" value="KQL05799"/>
    <property type="gene ID" value="SETIT_003775mg"/>
</dbReference>
<proteinExistence type="predicted"/>
<organism evidence="2 3">
    <name type="scientific">Setaria italica</name>
    <name type="common">Foxtail millet</name>
    <name type="synonym">Panicum italicum</name>
    <dbReference type="NCBI Taxonomy" id="4555"/>
    <lineage>
        <taxon>Eukaryota</taxon>
        <taxon>Viridiplantae</taxon>
        <taxon>Streptophyta</taxon>
        <taxon>Embryophyta</taxon>
        <taxon>Tracheophyta</taxon>
        <taxon>Spermatophyta</taxon>
        <taxon>Magnoliopsida</taxon>
        <taxon>Liliopsida</taxon>
        <taxon>Poales</taxon>
        <taxon>Poaceae</taxon>
        <taxon>PACMAD clade</taxon>
        <taxon>Panicoideae</taxon>
        <taxon>Panicodae</taxon>
        <taxon>Paniceae</taxon>
        <taxon>Cenchrinae</taxon>
        <taxon>Setaria</taxon>
    </lineage>
</organism>
<protein>
    <submittedName>
        <fullName evidence="2">Uncharacterized protein</fullName>
    </submittedName>
</protein>